<dbReference type="GO" id="GO:0004314">
    <property type="term" value="F:[acyl-carrier-protein] S-malonyltransferase activity"/>
    <property type="evidence" value="ECO:0007669"/>
    <property type="project" value="UniProtKB-EC"/>
</dbReference>
<dbReference type="SMART" id="SM00827">
    <property type="entry name" value="PKS_AT"/>
    <property type="match status" value="1"/>
</dbReference>
<dbReference type="Gene3D" id="3.30.70.250">
    <property type="entry name" value="Malonyl-CoA ACP transacylase, ACP-binding"/>
    <property type="match status" value="1"/>
</dbReference>
<dbReference type="RefSeq" id="WP_189027803.1">
    <property type="nucleotide sequence ID" value="NZ_BMKR01000016.1"/>
</dbReference>
<dbReference type="InterPro" id="IPR004410">
    <property type="entry name" value="Malonyl_CoA-ACP_transAc_FabD"/>
</dbReference>
<name>A0A917CLV2_9BACL</name>
<dbReference type="Pfam" id="PF00698">
    <property type="entry name" value="Acyl_transf_1"/>
    <property type="match status" value="1"/>
</dbReference>
<dbReference type="Gene3D" id="3.40.366.10">
    <property type="entry name" value="Malonyl-Coenzyme A Acyl Carrier Protein, domain 2"/>
    <property type="match status" value="1"/>
</dbReference>
<dbReference type="InterPro" id="IPR016035">
    <property type="entry name" value="Acyl_Trfase/lysoPLipase"/>
</dbReference>
<keyword evidence="2" id="KW-0808">Transferase</keyword>
<sequence length="390" mass="43406">MNKYAFLFPGQGAQYLGMGKDLYDGNLLAKRRFEEASDLLSLDLKRLCFEGPEADLTQTLNAQPAIVTLSVIIFELFMQELGIEPMFLAGHSLGEYSALICSGVLSFADGLTIVRQRGILMQNAVPANSGSMAAVVGLERKELEELCREISQGGQSVVVACSNTANQNVISGHRASVDQALVRLQQMSVHCSPLTVSGPFHSPMMRDAADILAEQLQKYCLSAPKWPVISNVTALPHDSINHVVDKLHMQMIKTVRWFDTVQYLMEQGITHTIEMGPGRVLTNMMKSFHFKGISRHLGNSKDLLDLREIFNCEPRTGNRELIGQYLTAAIISKNRNVNPNEHLTGVIQPYEQLRGLLEHTVGELTMVQMKTAMEWIDTILYTKNKRADSK</sequence>
<dbReference type="SUPFAM" id="SSF55048">
    <property type="entry name" value="Probable ACP-binding domain of malonyl-CoA ACP transacylase"/>
    <property type="match status" value="1"/>
</dbReference>
<dbReference type="GO" id="GO:0006633">
    <property type="term" value="P:fatty acid biosynthetic process"/>
    <property type="evidence" value="ECO:0007669"/>
    <property type="project" value="TreeGrafter"/>
</dbReference>
<comment type="caution">
    <text evidence="6">The sequence shown here is derived from an EMBL/GenBank/DDBJ whole genome shotgun (WGS) entry which is preliminary data.</text>
</comment>
<reference evidence="6" key="2">
    <citation type="submission" date="2020-09" db="EMBL/GenBank/DDBJ databases">
        <authorList>
            <person name="Sun Q."/>
            <person name="Zhou Y."/>
        </authorList>
    </citation>
    <scope>NUCLEOTIDE SEQUENCE</scope>
    <source>
        <strain evidence="6">CGMCC 1.16134</strain>
    </source>
</reference>
<comment type="catalytic activity">
    <reaction evidence="4">
        <text>holo-[ACP] + malonyl-CoA = malonyl-[ACP] + CoA</text>
        <dbReference type="Rhea" id="RHEA:41792"/>
        <dbReference type="Rhea" id="RHEA-COMP:9623"/>
        <dbReference type="Rhea" id="RHEA-COMP:9685"/>
        <dbReference type="ChEBI" id="CHEBI:57287"/>
        <dbReference type="ChEBI" id="CHEBI:57384"/>
        <dbReference type="ChEBI" id="CHEBI:64479"/>
        <dbReference type="ChEBI" id="CHEBI:78449"/>
        <dbReference type="EC" id="2.3.1.39"/>
    </reaction>
</comment>
<dbReference type="SUPFAM" id="SSF52151">
    <property type="entry name" value="FabD/lysophospholipase-like"/>
    <property type="match status" value="1"/>
</dbReference>
<keyword evidence="7" id="KW-1185">Reference proteome</keyword>
<evidence type="ECO:0000256" key="3">
    <source>
        <dbReference type="ARBA" id="ARBA00023315"/>
    </source>
</evidence>
<evidence type="ECO:0000256" key="2">
    <source>
        <dbReference type="ARBA" id="ARBA00022679"/>
    </source>
</evidence>
<dbReference type="PANTHER" id="PTHR42681:SF1">
    <property type="entry name" value="MALONYL-COA-ACYL CARRIER PROTEIN TRANSACYLASE, MITOCHONDRIAL"/>
    <property type="match status" value="1"/>
</dbReference>
<proteinExistence type="predicted"/>
<keyword evidence="3" id="KW-0012">Acyltransferase</keyword>
<evidence type="ECO:0000256" key="1">
    <source>
        <dbReference type="ARBA" id="ARBA00013258"/>
    </source>
</evidence>
<protein>
    <recommendedName>
        <fullName evidence="1">[acyl-carrier-protein] S-malonyltransferase</fullName>
        <ecNumber evidence="1">2.3.1.39</ecNumber>
    </recommendedName>
</protein>
<evidence type="ECO:0000259" key="5">
    <source>
        <dbReference type="SMART" id="SM00827"/>
    </source>
</evidence>
<dbReference type="AlphaFoldDB" id="A0A917CLV2"/>
<dbReference type="InterPro" id="IPR001227">
    <property type="entry name" value="Ac_transferase_dom_sf"/>
</dbReference>
<evidence type="ECO:0000313" key="7">
    <source>
        <dbReference type="Proteomes" id="UP000637643"/>
    </source>
</evidence>
<feature type="domain" description="Malonyl-CoA:ACP transacylase (MAT)" evidence="5">
    <location>
        <begin position="7"/>
        <end position="297"/>
    </location>
</feature>
<reference evidence="6" key="1">
    <citation type="journal article" date="2014" name="Int. J. Syst. Evol. Microbiol.">
        <title>Complete genome sequence of Corynebacterium casei LMG S-19264T (=DSM 44701T), isolated from a smear-ripened cheese.</title>
        <authorList>
            <consortium name="US DOE Joint Genome Institute (JGI-PGF)"/>
            <person name="Walter F."/>
            <person name="Albersmeier A."/>
            <person name="Kalinowski J."/>
            <person name="Ruckert C."/>
        </authorList>
    </citation>
    <scope>NUCLEOTIDE SEQUENCE</scope>
    <source>
        <strain evidence="6">CGMCC 1.16134</strain>
    </source>
</reference>
<dbReference type="PANTHER" id="PTHR42681">
    <property type="entry name" value="MALONYL-COA-ACYL CARRIER PROTEIN TRANSACYLASE, MITOCHONDRIAL"/>
    <property type="match status" value="1"/>
</dbReference>
<gene>
    <name evidence="6" type="ORF">GCM10010912_38920</name>
</gene>
<dbReference type="InterPro" id="IPR050858">
    <property type="entry name" value="Mal-CoA-ACP_Trans/PKS_FabD"/>
</dbReference>
<evidence type="ECO:0000256" key="4">
    <source>
        <dbReference type="ARBA" id="ARBA00048462"/>
    </source>
</evidence>
<organism evidence="6 7">
    <name type="scientific">Paenibacillus albidus</name>
    <dbReference type="NCBI Taxonomy" id="2041023"/>
    <lineage>
        <taxon>Bacteria</taxon>
        <taxon>Bacillati</taxon>
        <taxon>Bacillota</taxon>
        <taxon>Bacilli</taxon>
        <taxon>Bacillales</taxon>
        <taxon>Paenibacillaceae</taxon>
        <taxon>Paenibacillus</taxon>
    </lineage>
</organism>
<dbReference type="InterPro" id="IPR014043">
    <property type="entry name" value="Acyl_transferase_dom"/>
</dbReference>
<dbReference type="GO" id="GO:0005829">
    <property type="term" value="C:cytosol"/>
    <property type="evidence" value="ECO:0007669"/>
    <property type="project" value="TreeGrafter"/>
</dbReference>
<dbReference type="InterPro" id="IPR016036">
    <property type="entry name" value="Malonyl_transacylase_ACP-bd"/>
</dbReference>
<dbReference type="Proteomes" id="UP000637643">
    <property type="component" value="Unassembled WGS sequence"/>
</dbReference>
<dbReference type="NCBIfam" id="TIGR00128">
    <property type="entry name" value="fabD"/>
    <property type="match status" value="1"/>
</dbReference>
<dbReference type="EC" id="2.3.1.39" evidence="1"/>
<evidence type="ECO:0000313" key="6">
    <source>
        <dbReference type="EMBL" id="GGF89953.1"/>
    </source>
</evidence>
<accession>A0A917CLV2</accession>
<dbReference type="EMBL" id="BMKR01000016">
    <property type="protein sequence ID" value="GGF89953.1"/>
    <property type="molecule type" value="Genomic_DNA"/>
</dbReference>